<evidence type="ECO:0000256" key="1">
    <source>
        <dbReference type="SAM" id="SignalP"/>
    </source>
</evidence>
<reference evidence="2" key="1">
    <citation type="journal article" date="2019" name="bioRxiv">
        <title>The Genome of the Zebra Mussel, Dreissena polymorpha: A Resource for Invasive Species Research.</title>
        <authorList>
            <person name="McCartney M.A."/>
            <person name="Auch B."/>
            <person name="Kono T."/>
            <person name="Mallez S."/>
            <person name="Zhang Y."/>
            <person name="Obille A."/>
            <person name="Becker A."/>
            <person name="Abrahante J.E."/>
            <person name="Garbe J."/>
            <person name="Badalamenti J.P."/>
            <person name="Herman A."/>
            <person name="Mangelson H."/>
            <person name="Liachko I."/>
            <person name="Sullivan S."/>
            <person name="Sone E.D."/>
            <person name="Koren S."/>
            <person name="Silverstein K.A.T."/>
            <person name="Beckman K.B."/>
            <person name="Gohl D.M."/>
        </authorList>
    </citation>
    <scope>NUCLEOTIDE SEQUENCE</scope>
    <source>
        <strain evidence="2">Duluth1</strain>
        <tissue evidence="2">Whole animal</tissue>
    </source>
</reference>
<proteinExistence type="predicted"/>
<name>A0A9D4QRF3_DREPO</name>
<dbReference type="EMBL" id="JAIWYP010000004">
    <property type="protein sequence ID" value="KAH3840418.1"/>
    <property type="molecule type" value="Genomic_DNA"/>
</dbReference>
<comment type="caution">
    <text evidence="2">The sequence shown here is derived from an EMBL/GenBank/DDBJ whole genome shotgun (WGS) entry which is preliminary data.</text>
</comment>
<evidence type="ECO:0000313" key="2">
    <source>
        <dbReference type="EMBL" id="KAH3840418.1"/>
    </source>
</evidence>
<dbReference type="Proteomes" id="UP000828390">
    <property type="component" value="Unassembled WGS sequence"/>
</dbReference>
<feature type="signal peptide" evidence="1">
    <location>
        <begin position="1"/>
        <end position="26"/>
    </location>
</feature>
<reference evidence="2" key="2">
    <citation type="submission" date="2020-11" db="EMBL/GenBank/DDBJ databases">
        <authorList>
            <person name="McCartney M.A."/>
            <person name="Auch B."/>
            <person name="Kono T."/>
            <person name="Mallez S."/>
            <person name="Becker A."/>
            <person name="Gohl D.M."/>
            <person name="Silverstein K.A.T."/>
            <person name="Koren S."/>
            <person name="Bechman K.B."/>
            <person name="Herman A."/>
            <person name="Abrahante J.E."/>
            <person name="Garbe J."/>
        </authorList>
    </citation>
    <scope>NUCLEOTIDE SEQUENCE</scope>
    <source>
        <strain evidence="2">Duluth1</strain>
        <tissue evidence="2">Whole animal</tissue>
    </source>
</reference>
<evidence type="ECO:0000313" key="3">
    <source>
        <dbReference type="Proteomes" id="UP000828390"/>
    </source>
</evidence>
<dbReference type="AlphaFoldDB" id="A0A9D4QRF3"/>
<sequence>MAQPVSLTVVFAVTVACASVFGTVDANYDVDQENVPRLEEKDMDVEKLKQSVLKFNQMLIDQYKKINKLTKQQETSIAENAFTQELTTKKVDERNRCFERKSF</sequence>
<accession>A0A9D4QRF3</accession>
<feature type="chain" id="PRO_5038527343" evidence="1">
    <location>
        <begin position="27"/>
        <end position="103"/>
    </location>
</feature>
<gene>
    <name evidence="2" type="ORF">DPMN_113866</name>
</gene>
<keyword evidence="3" id="KW-1185">Reference proteome</keyword>
<protein>
    <submittedName>
        <fullName evidence="2">Uncharacterized protein</fullName>
    </submittedName>
</protein>
<organism evidence="2 3">
    <name type="scientific">Dreissena polymorpha</name>
    <name type="common">Zebra mussel</name>
    <name type="synonym">Mytilus polymorpha</name>
    <dbReference type="NCBI Taxonomy" id="45954"/>
    <lineage>
        <taxon>Eukaryota</taxon>
        <taxon>Metazoa</taxon>
        <taxon>Spiralia</taxon>
        <taxon>Lophotrochozoa</taxon>
        <taxon>Mollusca</taxon>
        <taxon>Bivalvia</taxon>
        <taxon>Autobranchia</taxon>
        <taxon>Heteroconchia</taxon>
        <taxon>Euheterodonta</taxon>
        <taxon>Imparidentia</taxon>
        <taxon>Neoheterodontei</taxon>
        <taxon>Myida</taxon>
        <taxon>Dreissenoidea</taxon>
        <taxon>Dreissenidae</taxon>
        <taxon>Dreissena</taxon>
    </lineage>
</organism>
<keyword evidence="1" id="KW-0732">Signal</keyword>